<evidence type="ECO:0000313" key="2">
    <source>
        <dbReference type="EMBL" id="ATA81823.1"/>
    </source>
</evidence>
<evidence type="ECO:0000256" key="1">
    <source>
        <dbReference type="SAM" id="SignalP"/>
    </source>
</evidence>
<sequence length="737" mass="82873">MNKILTLCALFPLVAVAQPSDLIGVYKSKEARQFQLRINADNTVDALMATGTYTAKDKNISLQFGTGNSFRVVKTQGTTDQLTLTFKEADINMFDPRFLYIGYKNSKGEIVYESAYNKLQGQDDYTIEIPRTDNLYLVNAYGVAITGDKKAAVIIEEYLIGKNTSGVEITFDTENSVSSELQATYNPEKQTLTLNDKSLSSNPIVFSKVLAADAQALQPAATEKVKQWKHLIAFDEEKDIPEFNPEKKALSTLKQANSLSAALAAAKKNNRLVALLYQPNNKNATNEFKELFEWYEQNGETVLTDPYLFELYLATAKELKSLKAKGLTNEDQLIILTSEGEVIYHEPATIAQVLADETLEYNRTGLLRTAAKASLADRVLSNPKAPLKEVVKVLIALSNYTQDPDVQLLLAARPKTGDAETDEDKQATIDYHLENLITYYKKPENLYRLRLTPEQLIAQWKRVVAAHKADAKLDTDFALLASLNVEINDNFFTKTFYLNYEPTTADLEAGAYLLKFFKEIKAHNDALKDIGDYTYIQRIDKGYIAFNTAAVERTLKACYDLDKATLPEVKKAYAEGIKNGAFSSLDYIDFLYNQDLTTDAATAFDTYFKNLMATDSNLIAALDNDFTTNNPENSWRYYKMLFANRANNIAWKVYEDQPNNKALMAEAYRWAKAAVQLEPKSPYYLDTLAHLMFAHGDKKEAVATEEKAVSLLTQDEDGNAEQKEEIKKNLIKMKQGL</sequence>
<evidence type="ECO:0000313" key="3">
    <source>
        <dbReference type="Proteomes" id="UP000217276"/>
    </source>
</evidence>
<dbReference type="RefSeq" id="WP_095913903.1">
    <property type="nucleotide sequence ID" value="NZ_CP022384.1"/>
</dbReference>
<dbReference type="KEGG" id="clk:CGC53_05405"/>
<gene>
    <name evidence="2" type="ORF">CGC53_05405</name>
</gene>
<dbReference type="Proteomes" id="UP000217276">
    <property type="component" value="Chromosome"/>
</dbReference>
<dbReference type="AlphaFoldDB" id="A0A250F9M1"/>
<name>A0A250F9M1_9FLAO</name>
<feature type="signal peptide" evidence="1">
    <location>
        <begin position="1"/>
        <end position="17"/>
    </location>
</feature>
<protein>
    <recommendedName>
        <fullName evidence="4">Tetratricopeptide repeat protein</fullName>
    </recommendedName>
</protein>
<organism evidence="2 3">
    <name type="scientific">Capnocytophaga leadbetteri</name>
    <dbReference type="NCBI Taxonomy" id="327575"/>
    <lineage>
        <taxon>Bacteria</taxon>
        <taxon>Pseudomonadati</taxon>
        <taxon>Bacteroidota</taxon>
        <taxon>Flavobacteriia</taxon>
        <taxon>Flavobacteriales</taxon>
        <taxon>Flavobacteriaceae</taxon>
        <taxon>Capnocytophaga</taxon>
    </lineage>
</organism>
<proteinExistence type="predicted"/>
<keyword evidence="3" id="KW-1185">Reference proteome</keyword>
<dbReference type="EMBL" id="CP022384">
    <property type="protein sequence ID" value="ATA81823.1"/>
    <property type="molecule type" value="Genomic_DNA"/>
</dbReference>
<evidence type="ECO:0008006" key="4">
    <source>
        <dbReference type="Google" id="ProtNLM"/>
    </source>
</evidence>
<accession>A0A250F9M1</accession>
<keyword evidence="1" id="KW-0732">Signal</keyword>
<reference evidence="3" key="1">
    <citation type="submission" date="2017-06" db="EMBL/GenBank/DDBJ databases">
        <title>Capnocytophaga spp. assemblies.</title>
        <authorList>
            <person name="Gulvik C.A."/>
        </authorList>
    </citation>
    <scope>NUCLEOTIDE SEQUENCE [LARGE SCALE GENOMIC DNA]</scope>
    <source>
        <strain evidence="3">H6253</strain>
    </source>
</reference>
<feature type="chain" id="PRO_5012173916" description="Tetratricopeptide repeat protein" evidence="1">
    <location>
        <begin position="18"/>
        <end position="737"/>
    </location>
</feature>